<name>A0A8J5UKP7_9ASCO</name>
<dbReference type="GeneID" id="73467620"/>
<dbReference type="Proteomes" id="UP000694255">
    <property type="component" value="Unassembled WGS sequence"/>
</dbReference>
<dbReference type="InterPro" id="IPR001611">
    <property type="entry name" value="Leu-rich_rpt"/>
</dbReference>
<reference evidence="1 2" key="1">
    <citation type="journal article" date="2021" name="DNA Res.">
        <title>Genome analysis of Candida subhashii reveals its hybrid nature and dual mitochondrial genome conformations.</title>
        <authorList>
            <person name="Mixao V."/>
            <person name="Hegedusova E."/>
            <person name="Saus E."/>
            <person name="Pryszcz L.P."/>
            <person name="Cillingova A."/>
            <person name="Nosek J."/>
            <person name="Gabaldon T."/>
        </authorList>
    </citation>
    <scope>NUCLEOTIDE SEQUENCE [LARGE SCALE GENOMIC DNA]</scope>
    <source>
        <strain evidence="1 2">CBS 10753</strain>
    </source>
</reference>
<dbReference type="InterPro" id="IPR051251">
    <property type="entry name" value="STK_FNIP-Repeat"/>
</dbReference>
<dbReference type="Pfam" id="PF13855">
    <property type="entry name" value="LRR_8"/>
    <property type="match status" value="1"/>
</dbReference>
<dbReference type="PANTHER" id="PTHR32134">
    <property type="entry name" value="FNIP REPEAT-CONTAINING PROTEIN"/>
    <property type="match status" value="1"/>
</dbReference>
<dbReference type="OrthoDB" id="4073735at2759"/>
<dbReference type="PANTHER" id="PTHR32134:SF169">
    <property type="entry name" value="FNIP REPEAT-CONTAINING PROTEIN-RELATED"/>
    <property type="match status" value="1"/>
</dbReference>
<keyword evidence="2" id="KW-1185">Reference proteome</keyword>
<evidence type="ECO:0000313" key="2">
    <source>
        <dbReference type="Proteomes" id="UP000694255"/>
    </source>
</evidence>
<comment type="caution">
    <text evidence="1">The sequence shown here is derived from an EMBL/GenBank/DDBJ whole genome shotgun (WGS) entry which is preliminary data.</text>
</comment>
<accession>A0A8J5UKP7</accession>
<evidence type="ECO:0000313" key="1">
    <source>
        <dbReference type="EMBL" id="KAG7665613.1"/>
    </source>
</evidence>
<dbReference type="RefSeq" id="XP_049265845.1">
    <property type="nucleotide sequence ID" value="XM_049410535.1"/>
</dbReference>
<gene>
    <name evidence="1" type="ORF">J8A68_000819</name>
</gene>
<protein>
    <submittedName>
        <fullName evidence="1">Uncharacterized protein</fullName>
    </submittedName>
</protein>
<proteinExistence type="predicted"/>
<sequence>MQNSEVLVPQFLSLPLEVLDLVFSYIPTIYLLTYPEIPGLNEVLRNALNDRHIEVSIGKKLIVEQEEKFYSWGNWNKEPIGDETRLDSRFVTDVNDDHLIKFDEDDCTERFLDFMYRHPLLKPKVIINGVDNLKRLLNKDPSCFEQISSLSFVKGSIENQVEFLETACCIPYPINCLGTLDDLSILRLSKSVESLYLLLEDQSNLQSLKSREQELKELRLLSPMAVGDLKYLPNSLKTLEISLELNSQRCSPNLPHTLETLLVKFSGGWEIKEFDVSGLNNLKELKLENFYSETLRSLKGPKDLESLIAASHHLTSLDSIDQYTRLKQLQLRIMRAKAHSILSCTFPDSLQKLGFEWWSGSIVDYETDYLEEELPISLPSNLQVLHVFTDSDLLSRNAWNFPQSLRVLSLNMSIMPPGFQLPPNLIALSISQCVNDRLPSALPKSLVRLSTSVLPPNRFCLTRLTNLTYLRFTFVRQSIDSFNWRLPTSLRRLKVQQHQMSDFKVSLPHLKSVGLYVTSPGNFRICELPDSVTDVTIYAPQFQFERLVTGKEIHKLPPNSKTLDLHSNFLDPESLRSLQLENFQHLWYVNLYFNRINELETGMFPISLEILILSKNTLERVDPHVFKNLPRLQYLYLEQCFLGLFLDMDHPLEFPSRLRFIQLANNGLEHMEVFQFPAENMLRRIDLRSNRFEGEGAILEQLRNKLGHEVVIEV</sequence>
<dbReference type="AlphaFoldDB" id="A0A8J5UKP7"/>
<organism evidence="1 2">
    <name type="scientific">[Candida] subhashii</name>
    <dbReference type="NCBI Taxonomy" id="561895"/>
    <lineage>
        <taxon>Eukaryota</taxon>
        <taxon>Fungi</taxon>
        <taxon>Dikarya</taxon>
        <taxon>Ascomycota</taxon>
        <taxon>Saccharomycotina</taxon>
        <taxon>Pichiomycetes</taxon>
        <taxon>Debaryomycetaceae</taxon>
        <taxon>Spathaspora</taxon>
    </lineage>
</organism>
<dbReference type="EMBL" id="JAGSYN010000048">
    <property type="protein sequence ID" value="KAG7665613.1"/>
    <property type="molecule type" value="Genomic_DNA"/>
</dbReference>